<dbReference type="EMBL" id="JANPWB010000008">
    <property type="protein sequence ID" value="KAJ1166430.1"/>
    <property type="molecule type" value="Genomic_DNA"/>
</dbReference>
<reference evidence="2" key="1">
    <citation type="journal article" date="2022" name="bioRxiv">
        <title>Sequencing and chromosome-scale assembly of the giantPleurodeles waltlgenome.</title>
        <authorList>
            <person name="Brown T."/>
            <person name="Elewa A."/>
            <person name="Iarovenko S."/>
            <person name="Subramanian E."/>
            <person name="Araus A.J."/>
            <person name="Petzold A."/>
            <person name="Susuki M."/>
            <person name="Suzuki K.-i.T."/>
            <person name="Hayashi T."/>
            <person name="Toyoda A."/>
            <person name="Oliveira C."/>
            <person name="Osipova E."/>
            <person name="Leigh N.D."/>
            <person name="Simon A."/>
            <person name="Yun M.H."/>
        </authorList>
    </citation>
    <scope>NUCLEOTIDE SEQUENCE</scope>
    <source>
        <strain evidence="2">20211129_DDA</strain>
        <tissue evidence="2">Liver</tissue>
    </source>
</reference>
<evidence type="ECO:0000256" key="1">
    <source>
        <dbReference type="SAM" id="MobiDB-lite"/>
    </source>
</evidence>
<dbReference type="Proteomes" id="UP001066276">
    <property type="component" value="Chromosome 4_2"/>
</dbReference>
<sequence length="133" mass="14369">MSSALAAKKAGLGPRCLLEIPAPTRRVGLSFCRALSDPPNERQCDTQAAIPMRGDPAVRQKLLSTSARECWRAPTPILLDVQVGWLDVSRVECFYLGPTRDQSYLMGKPKPAKTPVTPMEMAGMPAGDPDSTS</sequence>
<feature type="region of interest" description="Disordered" evidence="1">
    <location>
        <begin position="104"/>
        <end position="133"/>
    </location>
</feature>
<keyword evidence="3" id="KW-1185">Reference proteome</keyword>
<name>A0AAV7SQU4_PLEWA</name>
<organism evidence="2 3">
    <name type="scientific">Pleurodeles waltl</name>
    <name type="common">Iberian ribbed newt</name>
    <dbReference type="NCBI Taxonomy" id="8319"/>
    <lineage>
        <taxon>Eukaryota</taxon>
        <taxon>Metazoa</taxon>
        <taxon>Chordata</taxon>
        <taxon>Craniata</taxon>
        <taxon>Vertebrata</taxon>
        <taxon>Euteleostomi</taxon>
        <taxon>Amphibia</taxon>
        <taxon>Batrachia</taxon>
        <taxon>Caudata</taxon>
        <taxon>Salamandroidea</taxon>
        <taxon>Salamandridae</taxon>
        <taxon>Pleurodelinae</taxon>
        <taxon>Pleurodeles</taxon>
    </lineage>
</organism>
<gene>
    <name evidence="2" type="ORF">NDU88_006834</name>
</gene>
<comment type="caution">
    <text evidence="2">The sequence shown here is derived from an EMBL/GenBank/DDBJ whole genome shotgun (WGS) entry which is preliminary data.</text>
</comment>
<accession>A0AAV7SQU4</accession>
<evidence type="ECO:0000313" key="3">
    <source>
        <dbReference type="Proteomes" id="UP001066276"/>
    </source>
</evidence>
<dbReference type="AlphaFoldDB" id="A0AAV7SQU4"/>
<evidence type="ECO:0000313" key="2">
    <source>
        <dbReference type="EMBL" id="KAJ1166430.1"/>
    </source>
</evidence>
<protein>
    <submittedName>
        <fullName evidence="2">Uncharacterized protein</fullName>
    </submittedName>
</protein>
<proteinExistence type="predicted"/>